<dbReference type="InterPro" id="IPR013482">
    <property type="entry name" value="Molybde_CF_guanTrfase"/>
</dbReference>
<keyword evidence="6 8" id="KW-0342">GTP-binding</keyword>
<dbReference type="SUPFAM" id="SSF53448">
    <property type="entry name" value="Nucleotide-diphospho-sugar transferases"/>
    <property type="match status" value="1"/>
</dbReference>
<evidence type="ECO:0000256" key="2">
    <source>
        <dbReference type="ARBA" id="ARBA00022679"/>
    </source>
</evidence>
<evidence type="ECO:0000313" key="10">
    <source>
        <dbReference type="EMBL" id="MCG9026607.1"/>
    </source>
</evidence>
<keyword evidence="2 8" id="KW-0808">Transferase</keyword>
<evidence type="ECO:0000256" key="8">
    <source>
        <dbReference type="HAMAP-Rule" id="MF_00316"/>
    </source>
</evidence>
<dbReference type="NCBIfam" id="TIGR02665">
    <property type="entry name" value="molyb_mobA"/>
    <property type="match status" value="1"/>
</dbReference>
<keyword evidence="7 8" id="KW-0501">Molybdenum cofactor biosynthesis</keyword>
<feature type="binding site" evidence="8">
    <location>
        <position position="23"/>
    </location>
    <ligand>
        <name>GTP</name>
        <dbReference type="ChEBI" id="CHEBI:37565"/>
    </ligand>
</feature>
<proteinExistence type="inferred from homology"/>
<dbReference type="InterPro" id="IPR029044">
    <property type="entry name" value="Nucleotide-diphossugar_trans"/>
</dbReference>
<dbReference type="InterPro" id="IPR025877">
    <property type="entry name" value="MobA-like_NTP_Trfase"/>
</dbReference>
<comment type="domain">
    <text evidence="8">The N-terminal domain determines nucleotide recognition and specific binding, while the C-terminal domain determines the specific binding to the target protein.</text>
</comment>
<feature type="binding site" evidence="8">
    <location>
        <position position="105"/>
    </location>
    <ligand>
        <name>Mg(2+)</name>
        <dbReference type="ChEBI" id="CHEBI:18420"/>
    </ligand>
</feature>
<dbReference type="RefSeq" id="WP_275661904.1">
    <property type="nucleotide sequence ID" value="NZ_JAJAWN010000023.1"/>
</dbReference>
<feature type="binding site" evidence="8">
    <location>
        <begin position="10"/>
        <end position="12"/>
    </location>
    <ligand>
        <name>GTP</name>
        <dbReference type="ChEBI" id="CHEBI:37565"/>
    </ligand>
</feature>
<evidence type="ECO:0000259" key="9">
    <source>
        <dbReference type="Pfam" id="PF12804"/>
    </source>
</evidence>
<comment type="subunit">
    <text evidence="8">Monomer.</text>
</comment>
<gene>
    <name evidence="8 10" type="primary">mobA</name>
    <name evidence="10" type="ORF">LH440_12000</name>
</gene>
<keyword evidence="10" id="KW-0548">Nucleotidyltransferase</keyword>
<evidence type="ECO:0000256" key="4">
    <source>
        <dbReference type="ARBA" id="ARBA00022741"/>
    </source>
</evidence>
<dbReference type="Gene3D" id="3.90.550.10">
    <property type="entry name" value="Spore Coat Polysaccharide Biosynthesis Protein SpsA, Chain A"/>
    <property type="match status" value="1"/>
</dbReference>
<dbReference type="AlphaFoldDB" id="A0ABD4STS2"/>
<evidence type="ECO:0000256" key="1">
    <source>
        <dbReference type="ARBA" id="ARBA00022490"/>
    </source>
</evidence>
<comment type="similarity">
    <text evidence="8">Belongs to the MobA family.</text>
</comment>
<organism evidence="10 11">
    <name type="scientific">Laribacter hongkongensis</name>
    <dbReference type="NCBI Taxonomy" id="168471"/>
    <lineage>
        <taxon>Bacteria</taxon>
        <taxon>Pseudomonadati</taxon>
        <taxon>Pseudomonadota</taxon>
        <taxon>Betaproteobacteria</taxon>
        <taxon>Neisseriales</taxon>
        <taxon>Aquaspirillaceae</taxon>
        <taxon>Laribacter</taxon>
    </lineage>
</organism>
<dbReference type="EC" id="2.7.7.77" evidence="8"/>
<feature type="domain" description="MobA-like NTP transferase" evidence="9">
    <location>
        <begin position="7"/>
        <end position="164"/>
    </location>
</feature>
<dbReference type="Pfam" id="PF12804">
    <property type="entry name" value="NTP_transf_3"/>
    <property type="match status" value="1"/>
</dbReference>
<dbReference type="GO" id="GO:0006777">
    <property type="term" value="P:Mo-molybdopterin cofactor biosynthetic process"/>
    <property type="evidence" value="ECO:0007669"/>
    <property type="project" value="UniProtKB-KW"/>
</dbReference>
<dbReference type="Proteomes" id="UP001200247">
    <property type="component" value="Unassembled WGS sequence"/>
</dbReference>
<evidence type="ECO:0000256" key="5">
    <source>
        <dbReference type="ARBA" id="ARBA00022842"/>
    </source>
</evidence>
<dbReference type="CDD" id="cd02503">
    <property type="entry name" value="MobA"/>
    <property type="match status" value="1"/>
</dbReference>
<comment type="caution">
    <text evidence="8">Lacks conserved residue(s) required for the propagation of feature annotation.</text>
</comment>
<dbReference type="PANTHER" id="PTHR19136">
    <property type="entry name" value="MOLYBDENUM COFACTOR GUANYLYLTRANSFERASE"/>
    <property type="match status" value="1"/>
</dbReference>
<feature type="binding site" evidence="8">
    <location>
        <position position="105"/>
    </location>
    <ligand>
        <name>GTP</name>
        <dbReference type="ChEBI" id="CHEBI:37565"/>
    </ligand>
</feature>
<comment type="catalytic activity">
    <reaction evidence="8">
        <text>Mo-molybdopterin + GTP + H(+) = Mo-molybdopterin guanine dinucleotide + diphosphate</text>
        <dbReference type="Rhea" id="RHEA:34243"/>
        <dbReference type="ChEBI" id="CHEBI:15378"/>
        <dbReference type="ChEBI" id="CHEBI:33019"/>
        <dbReference type="ChEBI" id="CHEBI:37565"/>
        <dbReference type="ChEBI" id="CHEBI:71302"/>
        <dbReference type="ChEBI" id="CHEBI:71310"/>
        <dbReference type="EC" id="2.7.7.77"/>
    </reaction>
</comment>
<keyword evidence="4 8" id="KW-0547">Nucleotide-binding</keyword>
<evidence type="ECO:0000256" key="6">
    <source>
        <dbReference type="ARBA" id="ARBA00023134"/>
    </source>
</evidence>
<accession>A0ABD4STS2</accession>
<dbReference type="EMBL" id="JAJAXM010000022">
    <property type="protein sequence ID" value="MCG9026607.1"/>
    <property type="molecule type" value="Genomic_DNA"/>
</dbReference>
<dbReference type="GO" id="GO:0061603">
    <property type="term" value="F:molybdenum cofactor guanylyltransferase activity"/>
    <property type="evidence" value="ECO:0007669"/>
    <property type="project" value="UniProtKB-EC"/>
</dbReference>
<dbReference type="GO" id="GO:0005737">
    <property type="term" value="C:cytoplasm"/>
    <property type="evidence" value="ECO:0007669"/>
    <property type="project" value="UniProtKB-SubCell"/>
</dbReference>
<comment type="caution">
    <text evidence="10">The sequence shown here is derived from an EMBL/GenBank/DDBJ whole genome shotgun (WGS) entry which is preliminary data.</text>
</comment>
<dbReference type="HAMAP" id="MF_00316">
    <property type="entry name" value="MobA"/>
    <property type="match status" value="1"/>
</dbReference>
<name>A0ABD4STS2_9NEIS</name>
<keyword evidence="1 8" id="KW-0963">Cytoplasm</keyword>
<keyword evidence="3 8" id="KW-0479">Metal-binding</keyword>
<keyword evidence="5 8" id="KW-0460">Magnesium</keyword>
<comment type="function">
    <text evidence="8">Transfers a GMP moiety from GTP to Mo-molybdopterin (Mo-MPT) cofactor (Moco or molybdenum cofactor) to form Mo-molybdopterin guanine dinucleotide (Mo-MGD) cofactor.</text>
</comment>
<sequence>MVPCYTALILAGGQALRMGGQDKGWIELAGQPLIRRTLASLQQQSLPPGQYVISANRRLADYAALGHPVQPDSLPDFPGPLAGLLAAMQQPACAEATAILMLPVDIISLPEDFAARMLSALDLSTDVAMACDPDRWHPALLALRPTATHGLAAYLAAGGRSIRGWLDTLRVTRVHFSGCFPNLNTPQALAAWQEPTAGS</sequence>
<comment type="cofactor">
    <cofactor evidence="8">
        <name>Mg(2+)</name>
        <dbReference type="ChEBI" id="CHEBI:18420"/>
    </cofactor>
</comment>
<reference evidence="10 11" key="1">
    <citation type="submission" date="2021-10" db="EMBL/GenBank/DDBJ databases">
        <title>Whole-genome sequencing analysis of Laribacter hongkongensis: virulence gene profiles, carbohydrate-active enzyme prediction, and antimicrobial resistance characterization.</title>
        <authorList>
            <person name="Yuan P."/>
            <person name="Zhan Y."/>
            <person name="Chen D."/>
        </authorList>
    </citation>
    <scope>NUCLEOTIDE SEQUENCE [LARGE SCALE GENOMIC DNA]</scope>
    <source>
        <strain evidence="10 11">W67</strain>
    </source>
</reference>
<comment type="subcellular location">
    <subcellularLocation>
        <location evidence="8">Cytoplasm</location>
    </subcellularLocation>
</comment>
<evidence type="ECO:0000256" key="7">
    <source>
        <dbReference type="ARBA" id="ARBA00023150"/>
    </source>
</evidence>
<dbReference type="GO" id="GO:0046872">
    <property type="term" value="F:metal ion binding"/>
    <property type="evidence" value="ECO:0007669"/>
    <property type="project" value="UniProtKB-KW"/>
</dbReference>
<protein>
    <recommendedName>
        <fullName evidence="8">Molybdenum cofactor guanylyltransferase</fullName>
        <shortName evidence="8">MoCo guanylyltransferase</shortName>
        <ecNumber evidence="8">2.7.7.77</ecNumber>
    </recommendedName>
    <alternativeName>
        <fullName evidence="8">GTP:molybdopterin guanylyltransferase</fullName>
    </alternativeName>
    <alternativeName>
        <fullName evidence="8">Mo-MPT guanylyltransferase</fullName>
    </alternativeName>
    <alternativeName>
        <fullName evidence="8">Molybdopterin guanylyltransferase</fullName>
    </alternativeName>
    <alternativeName>
        <fullName evidence="8">Molybdopterin-guanine dinucleotide synthase</fullName>
        <shortName evidence="8">MGD synthase</shortName>
    </alternativeName>
</protein>
<dbReference type="GO" id="GO:0005525">
    <property type="term" value="F:GTP binding"/>
    <property type="evidence" value="ECO:0007669"/>
    <property type="project" value="UniProtKB-UniRule"/>
</dbReference>
<evidence type="ECO:0000256" key="3">
    <source>
        <dbReference type="ARBA" id="ARBA00022723"/>
    </source>
</evidence>
<feature type="binding site" evidence="8">
    <location>
        <position position="72"/>
    </location>
    <ligand>
        <name>GTP</name>
        <dbReference type="ChEBI" id="CHEBI:37565"/>
    </ligand>
</feature>
<evidence type="ECO:0000313" key="11">
    <source>
        <dbReference type="Proteomes" id="UP001200247"/>
    </source>
</evidence>
<dbReference type="PANTHER" id="PTHR19136:SF81">
    <property type="entry name" value="MOLYBDENUM COFACTOR GUANYLYLTRANSFERASE"/>
    <property type="match status" value="1"/>
</dbReference>